<organism evidence="2 3">
    <name type="scientific">Musicola paradisiaca (strain Ech703)</name>
    <name type="common">Dickeya paradisiaca</name>
    <name type="synonym">Dickeya dadantii</name>
    <dbReference type="NCBI Taxonomy" id="579405"/>
    <lineage>
        <taxon>Bacteria</taxon>
        <taxon>Pseudomonadati</taxon>
        <taxon>Pseudomonadota</taxon>
        <taxon>Gammaproteobacteria</taxon>
        <taxon>Enterobacterales</taxon>
        <taxon>Pectobacteriaceae</taxon>
        <taxon>Musicola</taxon>
    </lineage>
</organism>
<name>C6CBF4_MUSP7</name>
<keyword evidence="1" id="KW-0732">Signal</keyword>
<feature type="chain" id="PRO_5002963124" description="YfiR family protein" evidence="1">
    <location>
        <begin position="23"/>
        <end position="184"/>
    </location>
</feature>
<dbReference type="eggNOG" id="ENOG5032MZ8">
    <property type="taxonomic scope" value="Bacteria"/>
</dbReference>
<dbReference type="Proteomes" id="UP000002734">
    <property type="component" value="Chromosome"/>
</dbReference>
<protein>
    <recommendedName>
        <fullName evidence="4">YfiR family protein</fullName>
    </recommendedName>
</protein>
<reference evidence="2" key="1">
    <citation type="submission" date="2009-06" db="EMBL/GenBank/DDBJ databases">
        <title>Complete sequence of Dickeya dadantii Ech703.</title>
        <authorList>
            <consortium name="US DOE Joint Genome Institute"/>
            <person name="Lucas S."/>
            <person name="Copeland A."/>
            <person name="Lapidus A."/>
            <person name="Glavina del Rio T."/>
            <person name="Dalin E."/>
            <person name="Tice H."/>
            <person name="Bruce D."/>
            <person name="Goodwin L."/>
            <person name="Pitluck S."/>
            <person name="Chertkov O."/>
            <person name="Brettin T."/>
            <person name="Detter J.C."/>
            <person name="Han C."/>
            <person name="Larimer F."/>
            <person name="Land M."/>
            <person name="Hauser L."/>
            <person name="Kyrpides N."/>
            <person name="Mikhailova N."/>
            <person name="Balakrishnan V."/>
            <person name="Glasner J."/>
            <person name="Perna N.T."/>
        </authorList>
    </citation>
    <scope>NUCLEOTIDE SEQUENCE [LARGE SCALE GENOMIC DNA]</scope>
    <source>
        <strain evidence="2">Ech703</strain>
    </source>
</reference>
<dbReference type="Pfam" id="PF13689">
    <property type="entry name" value="DUF4154"/>
    <property type="match status" value="1"/>
</dbReference>
<dbReference type="EMBL" id="CP001654">
    <property type="protein sequence ID" value="ACS84739.1"/>
    <property type="molecule type" value="Genomic_DNA"/>
</dbReference>
<dbReference type="STRING" id="579405.Dd703_0932"/>
<feature type="signal peptide" evidence="1">
    <location>
        <begin position="1"/>
        <end position="22"/>
    </location>
</feature>
<sequence>MIKKRTLFVAFITALTLNFSWAHTPDLQDDLAQVAASDVRRTVSGIISYSRWPIFHNKKPLLCVFASSHFLSALITPPYLQEKAVFEAIKVENSEEFLSSGCDVVYFGEENEAQQMAIINRVQGQPLLTISEQSPRCLGGSSFCLIFADKRVSFSINMDALVRTGIRVNPDVLILAKTRDEHCE</sequence>
<keyword evidence="3" id="KW-1185">Reference proteome</keyword>
<gene>
    <name evidence="2" type="ordered locus">Dd703_0932</name>
</gene>
<proteinExistence type="predicted"/>
<evidence type="ECO:0008006" key="4">
    <source>
        <dbReference type="Google" id="ProtNLM"/>
    </source>
</evidence>
<evidence type="ECO:0000256" key="1">
    <source>
        <dbReference type="SAM" id="SignalP"/>
    </source>
</evidence>
<evidence type="ECO:0000313" key="3">
    <source>
        <dbReference type="Proteomes" id="UP000002734"/>
    </source>
</evidence>
<dbReference type="HOGENOM" id="CLU_102469_0_0_6"/>
<dbReference type="KEGG" id="dda:Dd703_0932"/>
<dbReference type="RefSeq" id="WP_012764557.1">
    <property type="nucleotide sequence ID" value="NC_012880.1"/>
</dbReference>
<evidence type="ECO:0000313" key="2">
    <source>
        <dbReference type="EMBL" id="ACS84739.1"/>
    </source>
</evidence>
<dbReference type="AlphaFoldDB" id="C6CBF4"/>
<accession>C6CBF4</accession>
<dbReference type="InterPro" id="IPR025293">
    <property type="entry name" value="YfiR/HmsC-like"/>
</dbReference>